<feature type="domain" description="RING-type" evidence="7">
    <location>
        <begin position="14"/>
        <end position="74"/>
    </location>
</feature>
<evidence type="ECO:0000259" key="8">
    <source>
        <dbReference type="PROSITE" id="PS50119"/>
    </source>
</evidence>
<dbReference type="Pfam" id="PF13445">
    <property type="entry name" value="zf-RING_UBOX"/>
    <property type="match status" value="1"/>
</dbReference>
<dbReference type="PANTHER" id="PTHR25462">
    <property type="entry name" value="BONUS, ISOFORM C-RELATED"/>
    <property type="match status" value="1"/>
</dbReference>
<feature type="compositionally biased region" description="Basic and acidic residues" evidence="6">
    <location>
        <begin position="632"/>
        <end position="644"/>
    </location>
</feature>
<feature type="region of interest" description="Disordered" evidence="6">
    <location>
        <begin position="401"/>
        <end position="694"/>
    </location>
</feature>
<protein>
    <submittedName>
        <fullName evidence="9">Uncharacterized protein</fullName>
    </submittedName>
</protein>
<evidence type="ECO:0000256" key="4">
    <source>
        <dbReference type="ARBA" id="ARBA00022833"/>
    </source>
</evidence>
<proteinExistence type="predicted"/>
<dbReference type="SUPFAM" id="SSF101898">
    <property type="entry name" value="NHL repeat"/>
    <property type="match status" value="1"/>
</dbReference>
<gene>
    <name evidence="9" type="ORF">MGAL_10B064507</name>
</gene>
<dbReference type="InterPro" id="IPR017907">
    <property type="entry name" value="Znf_RING_CS"/>
</dbReference>
<feature type="compositionally biased region" description="Polar residues" evidence="6">
    <location>
        <begin position="645"/>
        <end position="680"/>
    </location>
</feature>
<feature type="compositionally biased region" description="Basic and acidic residues" evidence="6">
    <location>
        <begin position="504"/>
        <end position="518"/>
    </location>
</feature>
<dbReference type="Gene3D" id="3.30.40.10">
    <property type="entry name" value="Zinc/RING finger domain, C3HC4 (zinc finger)"/>
    <property type="match status" value="1"/>
</dbReference>
<dbReference type="Gene3D" id="4.10.830.40">
    <property type="match status" value="1"/>
</dbReference>
<keyword evidence="4" id="KW-0862">Zinc</keyword>
<dbReference type="InterPro" id="IPR011042">
    <property type="entry name" value="6-blade_b-propeller_TolB-like"/>
</dbReference>
<feature type="domain" description="B box-type" evidence="8">
    <location>
        <begin position="112"/>
        <end position="164"/>
    </location>
</feature>
<dbReference type="PROSITE" id="PS50119">
    <property type="entry name" value="ZF_BBOX"/>
    <property type="match status" value="2"/>
</dbReference>
<keyword evidence="3 5" id="KW-0863">Zinc-finger</keyword>
<feature type="compositionally biased region" description="Basic and acidic residues" evidence="6">
    <location>
        <begin position="466"/>
        <end position="475"/>
    </location>
</feature>
<dbReference type="Gene3D" id="2.120.10.30">
    <property type="entry name" value="TolB, C-terminal domain"/>
    <property type="match status" value="1"/>
</dbReference>
<feature type="compositionally biased region" description="Low complexity" evidence="6">
    <location>
        <begin position="429"/>
        <end position="448"/>
    </location>
</feature>
<dbReference type="Pfam" id="PF00643">
    <property type="entry name" value="zf-B_box"/>
    <property type="match status" value="1"/>
</dbReference>
<dbReference type="SMART" id="SM00184">
    <property type="entry name" value="RING"/>
    <property type="match status" value="1"/>
</dbReference>
<dbReference type="EMBL" id="UYJE01008161">
    <property type="protein sequence ID" value="VDI61644.1"/>
    <property type="molecule type" value="Genomic_DNA"/>
</dbReference>
<dbReference type="InterPro" id="IPR001841">
    <property type="entry name" value="Znf_RING"/>
</dbReference>
<dbReference type="SUPFAM" id="SSF57850">
    <property type="entry name" value="RING/U-box"/>
    <property type="match status" value="1"/>
</dbReference>
<keyword evidence="10" id="KW-1185">Reference proteome</keyword>
<evidence type="ECO:0000256" key="6">
    <source>
        <dbReference type="SAM" id="MobiDB-lite"/>
    </source>
</evidence>
<dbReference type="PROSITE" id="PS00518">
    <property type="entry name" value="ZF_RING_1"/>
    <property type="match status" value="1"/>
</dbReference>
<feature type="compositionally biased region" description="Polar residues" evidence="6">
    <location>
        <begin position="552"/>
        <end position="566"/>
    </location>
</feature>
<dbReference type="InterPro" id="IPR000315">
    <property type="entry name" value="Znf_B-box"/>
</dbReference>
<dbReference type="SMART" id="SM00336">
    <property type="entry name" value="BBOX"/>
    <property type="match status" value="2"/>
</dbReference>
<reference evidence="9" key="1">
    <citation type="submission" date="2018-11" db="EMBL/GenBank/DDBJ databases">
        <authorList>
            <person name="Alioto T."/>
            <person name="Alioto T."/>
        </authorList>
    </citation>
    <scope>NUCLEOTIDE SEQUENCE</scope>
</reference>
<dbReference type="GO" id="GO:0008270">
    <property type="term" value="F:zinc ion binding"/>
    <property type="evidence" value="ECO:0007669"/>
    <property type="project" value="UniProtKB-KW"/>
</dbReference>
<dbReference type="InterPro" id="IPR047153">
    <property type="entry name" value="TRIM45/56/19-like"/>
</dbReference>
<organism evidence="9 10">
    <name type="scientific">Mytilus galloprovincialis</name>
    <name type="common">Mediterranean mussel</name>
    <dbReference type="NCBI Taxonomy" id="29158"/>
    <lineage>
        <taxon>Eukaryota</taxon>
        <taxon>Metazoa</taxon>
        <taxon>Spiralia</taxon>
        <taxon>Lophotrochozoa</taxon>
        <taxon>Mollusca</taxon>
        <taxon>Bivalvia</taxon>
        <taxon>Autobranchia</taxon>
        <taxon>Pteriomorphia</taxon>
        <taxon>Mytilida</taxon>
        <taxon>Mytiloidea</taxon>
        <taxon>Mytilidae</taxon>
        <taxon>Mytilinae</taxon>
        <taxon>Mytilus</taxon>
    </lineage>
</organism>
<keyword evidence="1" id="KW-0597">Phosphoprotein</keyword>
<dbReference type="AlphaFoldDB" id="A0A8B6GBF3"/>
<dbReference type="CDD" id="cd19756">
    <property type="entry name" value="Bbox2"/>
    <property type="match status" value="1"/>
</dbReference>
<sequence>METIKQIKEEFLVCPICIQRYSSPKLLPCLHTFCKDCLAKSLNKLLDDSQPEVVISGDENCNETSKCFSCPVCRSEIQLDIPIGNRNVQQWAEVFPDNHFIESLMEKLDMHSTEKHCESCSIEGQSLRNKAENWCQTCKIAFCQSCINAHNVIKACREHVVISLEDMRSNPMQSILSTRKDIPCSYHRDKIIEFYCVDCHAAICSSCVAVQHRRCEMVETVSDAVQKLKPETEYVYKDLLRQREILSEWASDHSKELSELADNKTHLIAELSDVRSKINELLLNLENKLIGELEEKHKSTMNEVDVRLKDVDEMKKNVENTDNLLQNLMKFGSDSEILSLFDTIKVQVDDMRSAIQKAKLNKLNTRYKFSIDPCLQRILEMKSFGRIIDVVDLNKDNYLSMNGYDEDESQNRTGTIKRTGTFRVEKPSGKSSTPTNSLSSTSSESVSSQEAAPVPPRRRNTPMRGVHKDNLKPNERIVPNRAGTLPRQPRTPRYPSVNRAKSHSNADIREEKTNRDSIKSSVRNLNNENRRDSVRTSTQRNVLSPERKADSEITSQGNISRTSRTSIKPPLPPEATVTPFSPPTGRRNIEKKEQGNVVASSVTSKSQPSRSKSIEDVIDDTIPMPKTQNQEQNRDEGMSPKKIESLNSSIPSDSLNGQLQQTPVNSNGNHISPSNTEPQSNTPPRPLVPAKPDMQKSKSIPLLFSFNGKTDGDSKKCWPIDIAVLEDGTPIITDFHNKKIKAFDPSGCVVGEASVPSWPHGIVDISSTELVVTLPELSTLIFVILKDEVMRIRKRIRTAKQYRGVACDAFSVPGNPCIVVSCCSSGGQCVDVLTVDGAILQTYRDDYRQHGRLLFTWPYYICTNNQGEIVVSDCQSRNNLICLGRNGKARYEESMNESVIKDPRGMCTDRLGNVLIADKNGNAIHMLGIDGKYKYVVMTSNDGLVSPIAVCLSPFGHLIVTQENGDIKVFKF</sequence>
<name>A0A8B6GBF3_MYTGA</name>
<feature type="domain" description="B box-type" evidence="8">
    <location>
        <begin position="179"/>
        <end position="220"/>
    </location>
</feature>
<dbReference type="CDD" id="cd19757">
    <property type="entry name" value="Bbox1"/>
    <property type="match status" value="1"/>
</dbReference>
<dbReference type="Proteomes" id="UP000596742">
    <property type="component" value="Unassembled WGS sequence"/>
</dbReference>
<dbReference type="InterPro" id="IPR013083">
    <property type="entry name" value="Znf_RING/FYVE/PHD"/>
</dbReference>
<evidence type="ECO:0000256" key="1">
    <source>
        <dbReference type="ARBA" id="ARBA00022553"/>
    </source>
</evidence>
<evidence type="ECO:0000256" key="2">
    <source>
        <dbReference type="ARBA" id="ARBA00022723"/>
    </source>
</evidence>
<accession>A0A8B6GBF3</accession>
<evidence type="ECO:0000313" key="9">
    <source>
        <dbReference type="EMBL" id="VDI61644.1"/>
    </source>
</evidence>
<dbReference type="GO" id="GO:0005654">
    <property type="term" value="C:nucleoplasm"/>
    <property type="evidence" value="ECO:0007669"/>
    <property type="project" value="TreeGrafter"/>
</dbReference>
<dbReference type="Gene3D" id="3.30.160.60">
    <property type="entry name" value="Classic Zinc Finger"/>
    <property type="match status" value="1"/>
</dbReference>
<dbReference type="OrthoDB" id="264520at2759"/>
<evidence type="ECO:0000259" key="7">
    <source>
        <dbReference type="PROSITE" id="PS50089"/>
    </source>
</evidence>
<dbReference type="GO" id="GO:0061630">
    <property type="term" value="F:ubiquitin protein ligase activity"/>
    <property type="evidence" value="ECO:0007669"/>
    <property type="project" value="TreeGrafter"/>
</dbReference>
<dbReference type="InterPro" id="IPR027370">
    <property type="entry name" value="Znf-RING_euk"/>
</dbReference>
<dbReference type="PROSITE" id="PS50089">
    <property type="entry name" value="ZF_RING_2"/>
    <property type="match status" value="1"/>
</dbReference>
<keyword evidence="2" id="KW-0479">Metal-binding</keyword>
<dbReference type="SUPFAM" id="SSF57845">
    <property type="entry name" value="B-box zinc-binding domain"/>
    <property type="match status" value="1"/>
</dbReference>
<evidence type="ECO:0000313" key="10">
    <source>
        <dbReference type="Proteomes" id="UP000596742"/>
    </source>
</evidence>
<feature type="compositionally biased region" description="Polar residues" evidence="6">
    <location>
        <begin position="597"/>
        <end position="611"/>
    </location>
</feature>
<comment type="caution">
    <text evidence="9">The sequence shown here is derived from an EMBL/GenBank/DDBJ whole genome shotgun (WGS) entry which is preliminary data.</text>
</comment>
<evidence type="ECO:0000256" key="3">
    <source>
        <dbReference type="ARBA" id="ARBA00022771"/>
    </source>
</evidence>
<dbReference type="PANTHER" id="PTHR25462:SF296">
    <property type="entry name" value="MEIOTIC P26, ISOFORM F"/>
    <property type="match status" value="1"/>
</dbReference>
<evidence type="ECO:0000256" key="5">
    <source>
        <dbReference type="PROSITE-ProRule" id="PRU00024"/>
    </source>
</evidence>